<dbReference type="AlphaFoldDB" id="A0A200JA35"/>
<evidence type="ECO:0000313" key="2">
    <source>
        <dbReference type="EMBL" id="OUZ33445.1"/>
    </source>
</evidence>
<dbReference type="Proteomes" id="UP000196151">
    <property type="component" value="Chromosome"/>
</dbReference>
<reference evidence="2" key="1">
    <citation type="submission" date="2017-05" db="EMBL/GenBank/DDBJ databases">
        <title>The Genome Sequence of Enterococcus sp. 9D6_DIV0238.</title>
        <authorList>
            <consortium name="The Broad Institute Genomics Platform"/>
            <consortium name="The Broad Institute Genomic Center for Infectious Diseases"/>
            <person name="Earl A."/>
            <person name="Manson A."/>
            <person name="Schwartman J."/>
            <person name="Gilmore M."/>
            <person name="Abouelleil A."/>
            <person name="Cao P."/>
            <person name="Chapman S."/>
            <person name="Cusick C."/>
            <person name="Shea T."/>
            <person name="Young S."/>
            <person name="Neafsey D."/>
            <person name="Nusbaum C."/>
            <person name="Birren B."/>
        </authorList>
    </citation>
    <scope>NUCLEOTIDE SEQUENCE [LARGE SCALE GENOMIC DNA]</scope>
    <source>
        <strain evidence="2">9D6_DIV0238</strain>
    </source>
</reference>
<dbReference type="GO" id="GO:0000150">
    <property type="term" value="F:DNA strand exchange activity"/>
    <property type="evidence" value="ECO:0007669"/>
    <property type="project" value="InterPro"/>
</dbReference>
<dbReference type="Gene3D" id="1.10.10.60">
    <property type="entry name" value="Homeodomain-like"/>
    <property type="match status" value="1"/>
</dbReference>
<protein>
    <recommendedName>
        <fullName evidence="1">Resolvase/invertase-type recombinase catalytic domain-containing protein</fullName>
    </recommendedName>
</protein>
<dbReference type="GO" id="GO:0003677">
    <property type="term" value="F:DNA binding"/>
    <property type="evidence" value="ECO:0007669"/>
    <property type="project" value="InterPro"/>
</dbReference>
<accession>A0A200JA35</accession>
<name>A0A200JA35_9ENTE</name>
<reference evidence="3" key="3">
    <citation type="submission" date="2024-03" db="EMBL/GenBank/DDBJ databases">
        <title>The Genome Sequence of Enterococcus sp. DIV0238c.</title>
        <authorList>
            <consortium name="The Broad Institute Genomics Platform"/>
            <consortium name="The Broad Institute Microbial Omics Core"/>
            <consortium name="The Broad Institute Genomic Center for Infectious Diseases"/>
            <person name="Earl A."/>
            <person name="Manson A."/>
            <person name="Gilmore M."/>
            <person name="Schwartman J."/>
            <person name="Shea T."/>
            <person name="Abouelleil A."/>
            <person name="Cao P."/>
            <person name="Chapman S."/>
            <person name="Cusick C."/>
            <person name="Young S."/>
            <person name="Neafsey D."/>
            <person name="Nusbaum C."/>
            <person name="Birren B."/>
        </authorList>
    </citation>
    <scope>NUCLEOTIDE SEQUENCE</scope>
    <source>
        <strain evidence="3">9D6_DIV0238</strain>
    </source>
</reference>
<feature type="domain" description="Resolvase/invertase-type recombinase catalytic" evidence="1">
    <location>
        <begin position="1"/>
        <end position="32"/>
    </location>
</feature>
<reference evidence="3" key="2">
    <citation type="submission" date="2017-05" db="EMBL/GenBank/DDBJ databases">
        <authorList>
            <consortium name="The Broad Institute Genomics Platform"/>
            <consortium name="The Broad Institute Genomic Center for Infectious Diseases"/>
            <person name="Earl A."/>
            <person name="Manson A."/>
            <person name="Schwartman J."/>
            <person name="Gilmore M."/>
            <person name="Abouelleil A."/>
            <person name="Cao P."/>
            <person name="Chapman S."/>
            <person name="Cusick C."/>
            <person name="Shea T."/>
            <person name="Young S."/>
            <person name="Neafsey D."/>
            <person name="Nusbaum C."/>
            <person name="Birren B."/>
        </authorList>
    </citation>
    <scope>NUCLEOTIDE SEQUENCE</scope>
    <source>
        <strain evidence="3">9D6_DIV0238</strain>
    </source>
</reference>
<dbReference type="PROSITE" id="PS51736">
    <property type="entry name" value="RECOMBINASES_3"/>
    <property type="match status" value="1"/>
</dbReference>
<evidence type="ECO:0000313" key="4">
    <source>
        <dbReference type="Proteomes" id="UP000196151"/>
    </source>
</evidence>
<keyword evidence="4" id="KW-1185">Reference proteome</keyword>
<gene>
    <name evidence="3" type="ORF">A5889_000923</name>
    <name evidence="2" type="ORF">A5889_002158</name>
</gene>
<dbReference type="InterPro" id="IPR006119">
    <property type="entry name" value="Resolv_N"/>
</dbReference>
<proteinExistence type="predicted"/>
<organism evidence="2">
    <name type="scientific">Candidatus Enterococcus dunnyi</name>
    <dbReference type="NCBI Taxonomy" id="1834192"/>
    <lineage>
        <taxon>Bacteria</taxon>
        <taxon>Bacillati</taxon>
        <taxon>Bacillota</taxon>
        <taxon>Bacilli</taxon>
        <taxon>Lactobacillales</taxon>
        <taxon>Enterococcaceae</taxon>
        <taxon>Enterococcus</taxon>
    </lineage>
</organism>
<evidence type="ECO:0000313" key="3">
    <source>
        <dbReference type="EMBL" id="WYJ93425.1"/>
    </source>
</evidence>
<sequence length="86" mass="9980">MILRTLLSVAEMERDMIVECTQEGKAYAKRNNPNYREGRPKAVITPKKQHAYNLLMEGNSYKQVVEMTGYSQSTLQRITRQIQTTK</sequence>
<dbReference type="EMBL" id="CP147246">
    <property type="protein sequence ID" value="WYJ93425.1"/>
    <property type="molecule type" value="Genomic_DNA"/>
</dbReference>
<dbReference type="EMBL" id="NIBQ01000002">
    <property type="protein sequence ID" value="OUZ33445.1"/>
    <property type="molecule type" value="Genomic_DNA"/>
</dbReference>
<evidence type="ECO:0000259" key="1">
    <source>
        <dbReference type="PROSITE" id="PS51736"/>
    </source>
</evidence>